<keyword evidence="2 4" id="KW-0238">DNA-binding</keyword>
<dbReference type="Gene3D" id="1.10.150.130">
    <property type="match status" value="1"/>
</dbReference>
<dbReference type="GO" id="GO:0003677">
    <property type="term" value="F:DNA binding"/>
    <property type="evidence" value="ECO:0007669"/>
    <property type="project" value="UniProtKB-UniRule"/>
</dbReference>
<dbReference type="Proteomes" id="UP000094598">
    <property type="component" value="Chromosome"/>
</dbReference>
<feature type="domain" description="Tyr recombinase" evidence="5">
    <location>
        <begin position="103"/>
        <end position="285"/>
    </location>
</feature>
<dbReference type="PANTHER" id="PTHR30349:SF41">
    <property type="entry name" value="INTEGRASE_RECOMBINASE PROTEIN MJ0367-RELATED"/>
    <property type="match status" value="1"/>
</dbReference>
<keyword evidence="3" id="KW-0233">DNA recombination</keyword>
<dbReference type="InterPro" id="IPR044068">
    <property type="entry name" value="CB"/>
</dbReference>
<reference evidence="7 9" key="1">
    <citation type="submission" date="2016-08" db="EMBL/GenBank/DDBJ databases">
        <title>Moorella thermoacetica DSM 103132.</title>
        <authorList>
            <person name="Jendresen C.B."/>
            <person name="Redl S.M."/>
            <person name="Jensen T.O."/>
            <person name="Nielsen A.T."/>
        </authorList>
    </citation>
    <scope>NUCLEOTIDE SEQUENCE [LARGE SCALE GENOMIC DNA]</scope>
    <source>
        <strain evidence="7 9">DSM 103132</strain>
    </source>
</reference>
<dbReference type="PANTHER" id="PTHR30349">
    <property type="entry name" value="PHAGE INTEGRASE-RELATED"/>
    <property type="match status" value="1"/>
</dbReference>
<protein>
    <submittedName>
        <fullName evidence="7">Tyrosine recombinase XerC</fullName>
    </submittedName>
</protein>
<organism evidence="7 9">
    <name type="scientific">Neomoorella thermoacetica</name>
    <name type="common">Clostridium thermoaceticum</name>
    <dbReference type="NCBI Taxonomy" id="1525"/>
    <lineage>
        <taxon>Bacteria</taxon>
        <taxon>Bacillati</taxon>
        <taxon>Bacillota</taxon>
        <taxon>Clostridia</taxon>
        <taxon>Neomoorellales</taxon>
        <taxon>Neomoorellaceae</taxon>
        <taxon>Neomoorella</taxon>
    </lineage>
</organism>
<comment type="similarity">
    <text evidence="1">Belongs to the 'phage' integrase family.</text>
</comment>
<name>A0AAC9HJ84_NEOTH</name>
<evidence type="ECO:0000256" key="1">
    <source>
        <dbReference type="ARBA" id="ARBA00008857"/>
    </source>
</evidence>
<evidence type="ECO:0000313" key="8">
    <source>
        <dbReference type="EMBL" id="TYL15694.1"/>
    </source>
</evidence>
<dbReference type="PROSITE" id="PS51900">
    <property type="entry name" value="CB"/>
    <property type="match status" value="1"/>
</dbReference>
<dbReference type="Proteomes" id="UP000322283">
    <property type="component" value="Unassembled WGS sequence"/>
</dbReference>
<dbReference type="SUPFAM" id="SSF56349">
    <property type="entry name" value="DNA breaking-rejoining enzymes"/>
    <property type="match status" value="1"/>
</dbReference>
<dbReference type="InterPro" id="IPR013762">
    <property type="entry name" value="Integrase-like_cat_sf"/>
</dbReference>
<dbReference type="CDD" id="cd00397">
    <property type="entry name" value="DNA_BRE_C"/>
    <property type="match status" value="1"/>
</dbReference>
<dbReference type="Gene3D" id="1.10.443.10">
    <property type="entry name" value="Intergrase catalytic core"/>
    <property type="match status" value="1"/>
</dbReference>
<dbReference type="GO" id="GO:0006310">
    <property type="term" value="P:DNA recombination"/>
    <property type="evidence" value="ECO:0007669"/>
    <property type="project" value="UniProtKB-KW"/>
</dbReference>
<evidence type="ECO:0000313" key="7">
    <source>
        <dbReference type="EMBL" id="AOQ24768.1"/>
    </source>
</evidence>
<evidence type="ECO:0000256" key="4">
    <source>
        <dbReference type="PROSITE-ProRule" id="PRU01248"/>
    </source>
</evidence>
<feature type="domain" description="Core-binding (CB)" evidence="6">
    <location>
        <begin position="8"/>
        <end position="85"/>
    </location>
</feature>
<dbReference type="EMBL" id="VCDX01000001">
    <property type="protein sequence ID" value="TYL15694.1"/>
    <property type="molecule type" value="Genomic_DNA"/>
</dbReference>
<dbReference type="Pfam" id="PF00589">
    <property type="entry name" value="Phage_integrase"/>
    <property type="match status" value="1"/>
</dbReference>
<proteinExistence type="inferred from homology"/>
<dbReference type="InterPro" id="IPR010998">
    <property type="entry name" value="Integrase_recombinase_N"/>
</dbReference>
<keyword evidence="10" id="KW-1185">Reference proteome</keyword>
<dbReference type="InterPro" id="IPR011010">
    <property type="entry name" value="DNA_brk_join_enz"/>
</dbReference>
<evidence type="ECO:0000313" key="10">
    <source>
        <dbReference type="Proteomes" id="UP000322283"/>
    </source>
</evidence>
<accession>A0AAC9HJ84</accession>
<sequence length="305" mass="35540">MSNTKRVPGWQEVLAEFLLHKRAEGAADQTILDYQKRVTHFFKEYPESWPDNLKPNIMAHMSEEIKPATYNLRLVYLRSFFNYCVENNIIAENPLNGFKRRKTDIKFVNVETDILRQILYLPNRKTFTGLRDYALMMLALDVAIRPSEALGLLPENINLKNLTVTVPAEIAKNRETRILPIKPQTAKAIKQLLDARPDDWYDAPVFCSQYGTKLNESSWYRRFKNYCRQVGLDLRAYDLRHISATEFLRGGGNMYSLKFMLGHSTLFMADKYVHFVEADIREQHDKASVINKLSPKKTCVRKIKK</sequence>
<dbReference type="GO" id="GO:0015074">
    <property type="term" value="P:DNA integration"/>
    <property type="evidence" value="ECO:0007669"/>
    <property type="project" value="InterPro"/>
</dbReference>
<evidence type="ECO:0000259" key="6">
    <source>
        <dbReference type="PROSITE" id="PS51900"/>
    </source>
</evidence>
<evidence type="ECO:0000259" key="5">
    <source>
        <dbReference type="PROSITE" id="PS51898"/>
    </source>
</evidence>
<dbReference type="EMBL" id="CP017019">
    <property type="protein sequence ID" value="AOQ24768.1"/>
    <property type="molecule type" value="Genomic_DNA"/>
</dbReference>
<reference evidence="8 10" key="2">
    <citation type="submission" date="2019-05" db="EMBL/GenBank/DDBJ databases">
        <title>Genome sequence of Moorella thermoacetica ATCC 33924.</title>
        <authorList>
            <person name="Poehlein A."/>
            <person name="Bengelsdorf F.R."/>
            <person name="Duerre P."/>
            <person name="Daniel R."/>
        </authorList>
    </citation>
    <scope>NUCLEOTIDE SEQUENCE [LARGE SCALE GENOMIC DNA]</scope>
    <source>
        <strain evidence="8 10">ATCC 33924</strain>
    </source>
</reference>
<dbReference type="AlphaFoldDB" id="A0AAC9HJ84"/>
<evidence type="ECO:0000313" key="9">
    <source>
        <dbReference type="Proteomes" id="UP000094598"/>
    </source>
</evidence>
<dbReference type="InterPro" id="IPR050090">
    <property type="entry name" value="Tyrosine_recombinase_XerCD"/>
</dbReference>
<evidence type="ECO:0000256" key="2">
    <source>
        <dbReference type="ARBA" id="ARBA00023125"/>
    </source>
</evidence>
<gene>
    <name evidence="7" type="primary">xerC_2</name>
    <name evidence="8" type="synonym">xerC_1</name>
    <name evidence="7" type="ORF">Maut_02340</name>
    <name evidence="8" type="ORF">MTAT_04330</name>
</gene>
<evidence type="ECO:0000256" key="3">
    <source>
        <dbReference type="ARBA" id="ARBA00023172"/>
    </source>
</evidence>
<dbReference type="InterPro" id="IPR002104">
    <property type="entry name" value="Integrase_catalytic"/>
</dbReference>
<dbReference type="PROSITE" id="PS51898">
    <property type="entry name" value="TYR_RECOMBINASE"/>
    <property type="match status" value="1"/>
</dbReference>